<feature type="transmembrane region" description="Helical" evidence="8">
    <location>
        <begin position="148"/>
        <end position="168"/>
    </location>
</feature>
<feature type="transmembrane region" description="Helical" evidence="8">
    <location>
        <begin position="207"/>
        <end position="229"/>
    </location>
</feature>
<dbReference type="Gene3D" id="1.20.1250.20">
    <property type="entry name" value="MFS general substrate transporter like domains"/>
    <property type="match status" value="1"/>
</dbReference>
<dbReference type="GO" id="GO:0022857">
    <property type="term" value="F:transmembrane transporter activity"/>
    <property type="evidence" value="ECO:0007669"/>
    <property type="project" value="InterPro"/>
</dbReference>
<feature type="region of interest" description="Disordered" evidence="7">
    <location>
        <begin position="1"/>
        <end position="56"/>
    </location>
</feature>
<organism evidence="10 11">
    <name type="scientific">Petromyzon marinus</name>
    <name type="common">Sea lamprey</name>
    <dbReference type="NCBI Taxonomy" id="7757"/>
    <lineage>
        <taxon>Eukaryota</taxon>
        <taxon>Metazoa</taxon>
        <taxon>Chordata</taxon>
        <taxon>Craniata</taxon>
        <taxon>Vertebrata</taxon>
        <taxon>Cyclostomata</taxon>
        <taxon>Hyperoartia</taxon>
        <taxon>Petromyzontiformes</taxon>
        <taxon>Petromyzontidae</taxon>
        <taxon>Petromyzon</taxon>
    </lineage>
</organism>
<evidence type="ECO:0000259" key="9">
    <source>
        <dbReference type="PROSITE" id="PS50850"/>
    </source>
</evidence>
<feature type="transmembrane region" description="Helical" evidence="8">
    <location>
        <begin position="411"/>
        <end position="431"/>
    </location>
</feature>
<dbReference type="RefSeq" id="XP_032823383.1">
    <property type="nucleotide sequence ID" value="XM_032967492.1"/>
</dbReference>
<dbReference type="Proteomes" id="UP001318040">
    <property type="component" value="Chromosome 38"/>
</dbReference>
<evidence type="ECO:0000256" key="6">
    <source>
        <dbReference type="ARBA" id="ARBA00024338"/>
    </source>
</evidence>
<evidence type="ECO:0000256" key="3">
    <source>
        <dbReference type="ARBA" id="ARBA00022692"/>
    </source>
</evidence>
<accession>A0AAJ7TVC1</accession>
<name>A0AAJ7TVC1_PETMA</name>
<feature type="transmembrane region" description="Helical" evidence="8">
    <location>
        <begin position="513"/>
        <end position="537"/>
    </location>
</feature>
<evidence type="ECO:0000256" key="4">
    <source>
        <dbReference type="ARBA" id="ARBA00022989"/>
    </source>
</evidence>
<keyword evidence="4 8" id="KW-1133">Transmembrane helix</keyword>
<evidence type="ECO:0000256" key="2">
    <source>
        <dbReference type="ARBA" id="ARBA00022448"/>
    </source>
</evidence>
<feature type="transmembrane region" description="Helical" evidence="8">
    <location>
        <begin position="267"/>
        <end position="288"/>
    </location>
</feature>
<dbReference type="AlphaFoldDB" id="A0AAJ7TVC1"/>
<dbReference type="InterPro" id="IPR044770">
    <property type="entry name" value="MFS_spinster-like"/>
</dbReference>
<gene>
    <name evidence="11" type="primary">LOC116950072</name>
</gene>
<feature type="transmembrane region" description="Helical" evidence="8">
    <location>
        <begin position="475"/>
        <end position="493"/>
    </location>
</feature>
<dbReference type="SUPFAM" id="SSF103473">
    <property type="entry name" value="MFS general substrate transporter"/>
    <property type="match status" value="1"/>
</dbReference>
<proteinExistence type="inferred from homology"/>
<keyword evidence="2" id="KW-0813">Transport</keyword>
<dbReference type="CDD" id="cd17328">
    <property type="entry name" value="MFS_spinster_like"/>
    <property type="match status" value="1"/>
</dbReference>
<dbReference type="GO" id="GO:0016020">
    <property type="term" value="C:membrane"/>
    <property type="evidence" value="ECO:0007669"/>
    <property type="project" value="UniProtKB-SubCell"/>
</dbReference>
<evidence type="ECO:0000313" key="11">
    <source>
        <dbReference type="RefSeq" id="XP_032823383.1"/>
    </source>
</evidence>
<protein>
    <submittedName>
        <fullName evidence="11">Protein spinster homolog 1-like</fullName>
    </submittedName>
</protein>
<dbReference type="PANTHER" id="PTHR23505">
    <property type="entry name" value="SPINSTER"/>
    <property type="match status" value="1"/>
</dbReference>
<feature type="compositionally biased region" description="Low complexity" evidence="7">
    <location>
        <begin position="7"/>
        <end position="20"/>
    </location>
</feature>
<feature type="domain" description="Major facilitator superfamily (MFS) profile" evidence="9">
    <location>
        <begin position="110"/>
        <end position="541"/>
    </location>
</feature>
<reference evidence="11" key="1">
    <citation type="submission" date="2025-08" db="UniProtKB">
        <authorList>
            <consortium name="RefSeq"/>
        </authorList>
    </citation>
    <scope>IDENTIFICATION</scope>
    <source>
        <tissue evidence="11">Sperm</tissue>
    </source>
</reference>
<evidence type="ECO:0000256" key="8">
    <source>
        <dbReference type="SAM" id="Phobius"/>
    </source>
</evidence>
<keyword evidence="5 8" id="KW-0472">Membrane</keyword>
<dbReference type="KEGG" id="pmrn:116950072"/>
<feature type="compositionally biased region" description="Acidic residues" evidence="7">
    <location>
        <begin position="22"/>
        <end position="35"/>
    </location>
</feature>
<comment type="subcellular location">
    <subcellularLocation>
        <location evidence="1">Membrane</location>
        <topology evidence="1">Multi-pass membrane protein</topology>
    </subcellularLocation>
</comment>
<feature type="compositionally biased region" description="Gly residues" evidence="7">
    <location>
        <begin position="44"/>
        <end position="56"/>
    </location>
</feature>
<evidence type="ECO:0000313" key="10">
    <source>
        <dbReference type="Proteomes" id="UP001318040"/>
    </source>
</evidence>
<sequence>MSARGIASPTSPASPSPLLANEGDDWDPECDDEAVLLDQDERGAPGGGNGGGAGGDGRGGGGFGRALCRLQSATATDLDPGDSGSLGYTEDPVDFTEPRGNSLGTRAWATVGVLFFINLLNYMDRFTVSGVLAEIQTFFNIDNSLSGLIPAVFLCSYMILALLFGFLGDRYPRKFIMAASILVWSGTTLGGSFVREKEFTGFLVSRALVGVGEAGYSTVAATILGDLFVGSTRTRVLALYYSAIPIGSGLGYIVGSKIAEVTGDWRNALRVTPGLGLLACVLVVLVVVEPERGAVERHSSGGGGPASRPRTTWFTDVRMLCSNRSLVLSSLGFTCVSFVSGALALWSPLYLELAGVVRGSLQPCEHQPCPGFSSVSMVFGALTCSAGLAGVALGSEAARRWRRCEPSAEPLVCGLGLLASGPFLYAALLLAKSSPVTTYVFIFLGEVLLFLNWALIADILLFVVVPTRRSTANSLQMLMCHLLGDAGSPFLIGKIADLVQRSDSWLGRLEALLTAQLCCPLVCVLGAACFLATALVLPRDRVRYRAEMSAAAEDPGHDLLVPMPGGRAATVRIEDVLS</sequence>
<feature type="transmembrane region" description="Helical" evidence="8">
    <location>
        <begin position="175"/>
        <end position="195"/>
    </location>
</feature>
<feature type="transmembrane region" description="Helical" evidence="8">
    <location>
        <begin position="326"/>
        <end position="351"/>
    </location>
</feature>
<evidence type="ECO:0000256" key="1">
    <source>
        <dbReference type="ARBA" id="ARBA00004141"/>
    </source>
</evidence>
<evidence type="ECO:0000256" key="5">
    <source>
        <dbReference type="ARBA" id="ARBA00023136"/>
    </source>
</evidence>
<feature type="transmembrane region" description="Helical" evidence="8">
    <location>
        <begin position="371"/>
        <end position="391"/>
    </location>
</feature>
<keyword evidence="3 8" id="KW-0812">Transmembrane</keyword>
<evidence type="ECO:0000256" key="7">
    <source>
        <dbReference type="SAM" id="MobiDB-lite"/>
    </source>
</evidence>
<dbReference type="Pfam" id="PF07690">
    <property type="entry name" value="MFS_1"/>
    <property type="match status" value="1"/>
</dbReference>
<comment type="similarity">
    <text evidence="6">Belongs to the major facilitator superfamily. Spinster (TC 2.A.1.49) family.</text>
</comment>
<keyword evidence="10" id="KW-1185">Reference proteome</keyword>
<dbReference type="InterPro" id="IPR036259">
    <property type="entry name" value="MFS_trans_sf"/>
</dbReference>
<dbReference type="PANTHER" id="PTHR23505:SF79">
    <property type="entry name" value="PROTEIN SPINSTER"/>
    <property type="match status" value="1"/>
</dbReference>
<dbReference type="InterPro" id="IPR011701">
    <property type="entry name" value="MFS"/>
</dbReference>
<dbReference type="InterPro" id="IPR020846">
    <property type="entry name" value="MFS_dom"/>
</dbReference>
<feature type="transmembrane region" description="Helical" evidence="8">
    <location>
        <begin position="437"/>
        <end position="463"/>
    </location>
</feature>
<feature type="transmembrane region" description="Helical" evidence="8">
    <location>
        <begin position="236"/>
        <end position="255"/>
    </location>
</feature>
<dbReference type="PROSITE" id="PS50850">
    <property type="entry name" value="MFS"/>
    <property type="match status" value="1"/>
</dbReference>